<dbReference type="OrthoDB" id="1858978at2759"/>
<feature type="domain" description="Neprosin PEP catalytic" evidence="2">
    <location>
        <begin position="270"/>
        <end position="509"/>
    </location>
</feature>
<dbReference type="EMBL" id="FN595243">
    <property type="protein sequence ID" value="CCB47872.1"/>
    <property type="molecule type" value="Genomic_DNA"/>
</dbReference>
<proteinExistence type="predicted"/>
<dbReference type="HOGENOM" id="CLU_535773_0_0_1"/>
<name>F6H6M9_VITVI</name>
<reference evidence="4" key="1">
    <citation type="journal article" date="2007" name="Nature">
        <title>The grapevine genome sequence suggests ancestral hexaploidization in major angiosperm phyla.</title>
        <authorList>
            <consortium name="The French-Italian Public Consortium for Grapevine Genome Characterization."/>
            <person name="Jaillon O."/>
            <person name="Aury J.-M."/>
            <person name="Noel B."/>
            <person name="Policriti A."/>
            <person name="Clepet C."/>
            <person name="Casagrande A."/>
            <person name="Choisne N."/>
            <person name="Aubourg S."/>
            <person name="Vitulo N."/>
            <person name="Jubin C."/>
            <person name="Vezzi A."/>
            <person name="Legeai F."/>
            <person name="Hugueney P."/>
            <person name="Dasilva C."/>
            <person name="Horner D."/>
            <person name="Mica E."/>
            <person name="Jublot D."/>
            <person name="Poulain J."/>
            <person name="Bruyere C."/>
            <person name="Billault A."/>
            <person name="Segurens B."/>
            <person name="Gouyvenoux M."/>
            <person name="Ugarte E."/>
            <person name="Cattonaro F."/>
            <person name="Anthouard V."/>
            <person name="Vico V."/>
            <person name="Del Fabbro C."/>
            <person name="Alaux M."/>
            <person name="Di Gaspero G."/>
            <person name="Dumas V."/>
            <person name="Felice N."/>
            <person name="Paillard S."/>
            <person name="Juman I."/>
            <person name="Moroldo M."/>
            <person name="Scalabrin S."/>
            <person name="Canaguier A."/>
            <person name="Le Clainche I."/>
            <person name="Malacrida G."/>
            <person name="Durand E."/>
            <person name="Pesole G."/>
            <person name="Laucou V."/>
            <person name="Chatelet P."/>
            <person name="Merdinoglu D."/>
            <person name="Delledonne M."/>
            <person name="Pezzotti M."/>
            <person name="Lecharny A."/>
            <person name="Scarpelli C."/>
            <person name="Artiguenave F."/>
            <person name="Pe M.E."/>
            <person name="Valle G."/>
            <person name="Morgante M."/>
            <person name="Caboche M."/>
            <person name="Adam-Blondon A.-F."/>
            <person name="Weissenbach J."/>
            <person name="Quetier F."/>
            <person name="Wincker P."/>
        </authorList>
    </citation>
    <scope>NUCLEOTIDE SEQUENCE [LARGE SCALE GENOMIC DNA]</scope>
    <source>
        <strain evidence="4">cv. Pinot noir / PN40024</strain>
    </source>
</reference>
<dbReference type="InterPro" id="IPR025521">
    <property type="entry name" value="Neprosin_propep"/>
</dbReference>
<dbReference type="Pfam" id="PF14365">
    <property type="entry name" value="Neprosin_AP"/>
    <property type="match status" value="1"/>
</dbReference>
<keyword evidence="4" id="KW-1185">Reference proteome</keyword>
<dbReference type="SMR" id="F6H6M9"/>
<dbReference type="PANTHER" id="PTHR31589:SF223">
    <property type="entry name" value="PROTEIN, PUTATIVE (DUF239)-RELATED"/>
    <property type="match status" value="1"/>
</dbReference>
<evidence type="ECO:0000313" key="3">
    <source>
        <dbReference type="EMBL" id="CCB47872.1"/>
    </source>
</evidence>
<dbReference type="STRING" id="29760.F6H6M9"/>
<dbReference type="PANTHER" id="PTHR31589">
    <property type="entry name" value="PROTEIN, PUTATIVE (DUF239)-RELATED-RELATED"/>
    <property type="match status" value="1"/>
</dbReference>
<dbReference type="InterPro" id="IPR004314">
    <property type="entry name" value="Neprosin"/>
</dbReference>
<dbReference type="eggNOG" id="ENOG502QU6K">
    <property type="taxonomic scope" value="Eukaryota"/>
</dbReference>
<organism evidence="3 4">
    <name type="scientific">Vitis vinifera</name>
    <name type="common">Grape</name>
    <dbReference type="NCBI Taxonomy" id="29760"/>
    <lineage>
        <taxon>Eukaryota</taxon>
        <taxon>Viridiplantae</taxon>
        <taxon>Streptophyta</taxon>
        <taxon>Embryophyta</taxon>
        <taxon>Tracheophyta</taxon>
        <taxon>Spermatophyta</taxon>
        <taxon>Magnoliopsida</taxon>
        <taxon>eudicotyledons</taxon>
        <taxon>Gunneridae</taxon>
        <taxon>Pentapetalae</taxon>
        <taxon>rosids</taxon>
        <taxon>Vitales</taxon>
        <taxon>Vitaceae</taxon>
        <taxon>Viteae</taxon>
        <taxon>Vitis</taxon>
    </lineage>
</organism>
<protein>
    <recommendedName>
        <fullName evidence="2">Neprosin PEP catalytic domain-containing protein</fullName>
    </recommendedName>
</protein>
<dbReference type="PROSITE" id="PS52045">
    <property type="entry name" value="NEPROSIN_PEP_CD"/>
    <property type="match status" value="2"/>
</dbReference>
<dbReference type="InParanoid" id="F6H6M9"/>
<evidence type="ECO:0000256" key="1">
    <source>
        <dbReference type="SAM" id="MobiDB-lite"/>
    </source>
</evidence>
<dbReference type="Proteomes" id="UP000009183">
    <property type="component" value="Chromosome 16"/>
</dbReference>
<dbReference type="InterPro" id="IPR053168">
    <property type="entry name" value="Glutamic_endopeptidase"/>
</dbReference>
<dbReference type="AlphaFoldDB" id="F6H6M9"/>
<gene>
    <name evidence="3" type="ordered locus">VIT_16s0050g00470</name>
</gene>
<evidence type="ECO:0000313" key="4">
    <source>
        <dbReference type="Proteomes" id="UP000009183"/>
    </source>
</evidence>
<feature type="region of interest" description="Disordered" evidence="1">
    <location>
        <begin position="212"/>
        <end position="236"/>
    </location>
</feature>
<evidence type="ECO:0000259" key="2">
    <source>
        <dbReference type="PROSITE" id="PS52045"/>
    </source>
</evidence>
<dbReference type="Pfam" id="PF03080">
    <property type="entry name" value="Neprosin"/>
    <property type="match status" value="2"/>
</dbReference>
<dbReference type="PaxDb" id="29760-VIT_16s0050g00470.t01"/>
<feature type="domain" description="Neprosin PEP catalytic" evidence="2">
    <location>
        <begin position="1"/>
        <end position="168"/>
    </location>
</feature>
<sequence>MNTYCPGFVQVNSKIPLSINFDQVSTVNGTQYDYPITIFQDQSTLDWWLIAGPNITAIGYWPKELFPFLKMVAIHVEWGGYLYKDDATSTTAPQMGSGLFPEQGYGKAAYFKQIQIVQGEGGFVDPPADSVNLFSDRPQCYKVGPSAELLFYTGYHFYYGGPGGDNNSRFVDFFFLLVQTEYGDIFDCVDINKQPALDHPLLKNHRVQKKPSVFPKGLGPKTSAKTQSSKIGLPDGGCPEGTVPIKRITKRDLLWMKSLKRNTTKFHPMDANTPGYHQVFTRQYPSKYYGAQGGLSLHSEPAANHQSHRAMITVSGGSPDKLNAIQVGWMVDNFVNTGCRDLFCPGYVQVDSSVAPGMTFYNLSTVDGPQFDYYFVILQMNATDENWWLMSLGDETRTIGYWPQALFPDMKESFTNLEWGGYVFNDDPKTTTSPQMGSGHFPEEGYGKAAYFRDIKLMRDPQEGFAIVSTEEQNVKAMWESMLKSGINSKCKQMIFLLTMLIGFTQFLP</sequence>
<accession>F6H6M9</accession>